<comment type="caution">
    <text evidence="2">The sequence shown here is derived from an EMBL/GenBank/DDBJ whole genome shotgun (WGS) entry which is preliminary data.</text>
</comment>
<name>A0AAD3HJY4_9CHLO</name>
<evidence type="ECO:0000256" key="1">
    <source>
        <dbReference type="SAM" id="MobiDB-lite"/>
    </source>
</evidence>
<evidence type="ECO:0000313" key="3">
    <source>
        <dbReference type="Proteomes" id="UP001054857"/>
    </source>
</evidence>
<dbReference type="AlphaFoldDB" id="A0AAD3HJY4"/>
<accession>A0AAD3HJY4</accession>
<protein>
    <submittedName>
        <fullName evidence="2">Uncharacterized protein</fullName>
    </submittedName>
</protein>
<feature type="compositionally biased region" description="Low complexity" evidence="1">
    <location>
        <begin position="167"/>
        <end position="179"/>
    </location>
</feature>
<keyword evidence="3" id="KW-1185">Reference proteome</keyword>
<organism evidence="2 3">
    <name type="scientific">Astrephomene gubernaculifera</name>
    <dbReference type="NCBI Taxonomy" id="47775"/>
    <lineage>
        <taxon>Eukaryota</taxon>
        <taxon>Viridiplantae</taxon>
        <taxon>Chlorophyta</taxon>
        <taxon>core chlorophytes</taxon>
        <taxon>Chlorophyceae</taxon>
        <taxon>CS clade</taxon>
        <taxon>Chlamydomonadales</taxon>
        <taxon>Astrephomenaceae</taxon>
        <taxon>Astrephomene</taxon>
    </lineage>
</organism>
<sequence length="474" mass="51022">MAPSDGGMEASRRMHEYLLSKQRKQEEFWLRKYGKVLQAPPPSVGKPTGNPRLPPLGASSSERSTGAGESSSGAVNQMLPLQGSQAQLPGMLPHHHPRQPKGQAPIFHAKEPVKDFFTRNAAARPPLAPSGSAVIGEEYGSVVPANRPPEPYRKGGRPGHLPPLEEASGSGAARGSQSQAPPPLPPGMEPMSDDTSEASTQGPQQQQSQQSQQQQYGNAYEQQYGQYEQGSEAAPSAFYSQQQQQLLQGKLQQQPGQMQQQQQQGQKGGYQIRVPPYAAGSNPDGPNRTGAFPGRLPPLQHEHSASSKGFSQNGANQGSPHGASPHGNNHGNKPLRNLELELAVIKAIKAREDVLERLRIAGGKLDSGFGGVAPVVLSPVDPLVRLFYRLVATLRQRTLDAVEAIAAWRRKVSPTDPFIYFGVDYLAAIGPDTCFLDELPFLRSRLTFGKAADDPFLAEVTPDGIPIEEATTCD</sequence>
<feature type="region of interest" description="Disordered" evidence="1">
    <location>
        <begin position="37"/>
        <end position="334"/>
    </location>
</feature>
<gene>
    <name evidence="2" type="ORF">Agub_g5251</name>
</gene>
<feature type="compositionally biased region" description="Low complexity" evidence="1">
    <location>
        <begin position="241"/>
        <end position="271"/>
    </location>
</feature>
<feature type="compositionally biased region" description="Polar residues" evidence="1">
    <location>
        <begin position="58"/>
        <end position="75"/>
    </location>
</feature>
<evidence type="ECO:0000313" key="2">
    <source>
        <dbReference type="EMBL" id="GFR44089.1"/>
    </source>
</evidence>
<reference evidence="2 3" key="1">
    <citation type="journal article" date="2021" name="Sci. Rep.">
        <title>Genome sequencing of the multicellular alga Astrephomene provides insights into convergent evolution of germ-soma differentiation.</title>
        <authorList>
            <person name="Yamashita S."/>
            <person name="Yamamoto K."/>
            <person name="Matsuzaki R."/>
            <person name="Suzuki S."/>
            <person name="Yamaguchi H."/>
            <person name="Hirooka S."/>
            <person name="Minakuchi Y."/>
            <person name="Miyagishima S."/>
            <person name="Kawachi M."/>
            <person name="Toyoda A."/>
            <person name="Nozaki H."/>
        </authorList>
    </citation>
    <scope>NUCLEOTIDE SEQUENCE [LARGE SCALE GENOMIC DNA]</scope>
    <source>
        <strain evidence="2 3">NIES-4017</strain>
    </source>
</reference>
<feature type="compositionally biased region" description="Basic and acidic residues" evidence="1">
    <location>
        <begin position="108"/>
        <end position="117"/>
    </location>
</feature>
<feature type="non-terminal residue" evidence="2">
    <location>
        <position position="1"/>
    </location>
</feature>
<dbReference type="EMBL" id="BMAR01000007">
    <property type="protein sequence ID" value="GFR44089.1"/>
    <property type="molecule type" value="Genomic_DNA"/>
</dbReference>
<feature type="compositionally biased region" description="Low complexity" evidence="1">
    <location>
        <begin position="197"/>
        <end position="233"/>
    </location>
</feature>
<proteinExistence type="predicted"/>
<feature type="compositionally biased region" description="Polar residues" evidence="1">
    <location>
        <begin position="306"/>
        <end position="319"/>
    </location>
</feature>
<dbReference type="Proteomes" id="UP001054857">
    <property type="component" value="Unassembled WGS sequence"/>
</dbReference>